<feature type="region of interest" description="Disordered" evidence="1">
    <location>
        <begin position="494"/>
        <end position="513"/>
    </location>
</feature>
<dbReference type="Proteomes" id="UP001569177">
    <property type="component" value="Unassembled WGS sequence"/>
</dbReference>
<accession>A0ABV4LET1</accession>
<proteinExistence type="predicted"/>
<organism evidence="2 3">
    <name type="scientific">Vibrio kanaloae</name>
    <dbReference type="NCBI Taxonomy" id="170673"/>
    <lineage>
        <taxon>Bacteria</taxon>
        <taxon>Pseudomonadati</taxon>
        <taxon>Pseudomonadota</taxon>
        <taxon>Gammaproteobacteria</taxon>
        <taxon>Vibrionales</taxon>
        <taxon>Vibrionaceae</taxon>
        <taxon>Vibrio</taxon>
    </lineage>
</organism>
<gene>
    <name evidence="2" type="ORF">ACED24_06520</name>
</gene>
<evidence type="ECO:0000313" key="2">
    <source>
        <dbReference type="EMBL" id="MEZ8089699.1"/>
    </source>
</evidence>
<protein>
    <submittedName>
        <fullName evidence="2">Uncharacterized protein</fullName>
    </submittedName>
</protein>
<name>A0ABV4LET1_9VIBR</name>
<reference evidence="2 3" key="1">
    <citation type="submission" date="2024-06" db="EMBL/GenBank/DDBJ databases">
        <authorList>
            <person name="Steensen K."/>
            <person name="Seneca J."/>
            <person name="Bartlau N."/>
            <person name="Yu A.X."/>
            <person name="Polz M.F."/>
        </authorList>
    </citation>
    <scope>NUCLEOTIDE SEQUENCE [LARGE SCALE GENOMIC DNA]</scope>
    <source>
        <strain evidence="2 3">5S240</strain>
    </source>
</reference>
<sequence length="513" mass="59345">MIKTTMIYRHVNYRKSAALTKSLKHSLRIKSNKFKCNEWVDLLAENNWVFTENNPQGIRLSERSEEARSSFISQLISEEFAPKKIPTEVKSNYKKYEYKLNKKILSASSSGDEHLAEQLMLIRDRKPENYKEIIESISGVKRRNQLINMLDIFMDLSKKVEGCEDGRAAKMHEAFFKFPHRHGAVVEPKRMAECIRSFYAKYLPDYPIRLLVVHDDERSVDMKTGAHPHIFLSTKNSKTGKRDLCAAIRETANRYLRAKPTEVSLWNPETRRHEKQTISSIDSSLVGGLAASKIQGIIVQDMFMDHVRTNFQELDVRWTKSRVRKVMSFHRQYENAKKPKADRLYNLNQLLALHNQRLVKEHKTRNEEKKLGNETLFEIERKVADEEGHLNKVRLSIDAKEAELDSLKDCIRKVRKILTMFLIPYKKLIESIAANDQAKAINSANDCLYHHYDATPEAKKVIVETVRADAEAINSLCVDKDVIGVFNNIHGQIESGTPKNNPTPNVPRMRPRF</sequence>
<dbReference type="RefSeq" id="WP_017058644.1">
    <property type="nucleotide sequence ID" value="NZ_JBGONX010000007.1"/>
</dbReference>
<dbReference type="EMBL" id="JBGOOJ010000004">
    <property type="protein sequence ID" value="MEZ8089699.1"/>
    <property type="molecule type" value="Genomic_DNA"/>
</dbReference>
<evidence type="ECO:0000256" key="1">
    <source>
        <dbReference type="SAM" id="MobiDB-lite"/>
    </source>
</evidence>
<feature type="compositionally biased region" description="Polar residues" evidence="1">
    <location>
        <begin position="494"/>
        <end position="503"/>
    </location>
</feature>
<evidence type="ECO:0000313" key="3">
    <source>
        <dbReference type="Proteomes" id="UP001569177"/>
    </source>
</evidence>
<comment type="caution">
    <text evidence="2">The sequence shown here is derived from an EMBL/GenBank/DDBJ whole genome shotgun (WGS) entry which is preliminary data.</text>
</comment>
<keyword evidence="3" id="KW-1185">Reference proteome</keyword>